<keyword evidence="2" id="KW-1015">Disulfide bond</keyword>
<feature type="signal peptide" evidence="4">
    <location>
        <begin position="1"/>
        <end position="26"/>
    </location>
</feature>
<dbReference type="GO" id="GO:0006508">
    <property type="term" value="P:proteolysis"/>
    <property type="evidence" value="ECO:0007669"/>
    <property type="project" value="UniProtKB-KW"/>
</dbReference>
<dbReference type="Pfam" id="PF00089">
    <property type="entry name" value="Trypsin"/>
    <property type="match status" value="1"/>
</dbReference>
<dbReference type="PROSITE" id="PS00135">
    <property type="entry name" value="TRYPSIN_SER"/>
    <property type="match status" value="1"/>
</dbReference>
<dbReference type="EMBL" id="MBFR01000218">
    <property type="protein sequence ID" value="PVU91152.1"/>
    <property type="molecule type" value="Genomic_DNA"/>
</dbReference>
<dbReference type="Proteomes" id="UP000245383">
    <property type="component" value="Unassembled WGS sequence"/>
</dbReference>
<feature type="domain" description="Peptidase S1" evidence="5">
    <location>
        <begin position="65"/>
        <end position="309"/>
    </location>
</feature>
<dbReference type="InterPro" id="IPR050430">
    <property type="entry name" value="Peptidase_S1"/>
</dbReference>
<dbReference type="Gene3D" id="2.40.10.10">
    <property type="entry name" value="Trypsin-like serine proteases"/>
    <property type="match status" value="1"/>
</dbReference>
<dbReference type="InterPro" id="IPR018114">
    <property type="entry name" value="TRYPSIN_HIS"/>
</dbReference>
<dbReference type="PROSITE" id="PS00134">
    <property type="entry name" value="TRYPSIN_HIS"/>
    <property type="match status" value="1"/>
</dbReference>
<sequence>MVAHNYYTFLPTLLLCSLMFKYEILADSLTSPNIKYNKIKISNFNITDKIAELEKDPKRAYTDRVLNGLPAVYKDFPFATFVYVDEGESGEACTGSLIAPDIVVTAAHCLTSEGTDLFPTTKIFVSAGSVDNIKKNNNIFKVSKLVVHPNYNPKTAHNDVGLVFLSSKVSPKLATPTTIYNGTIFDGIPVQAAGWGLTSNEIDAKISSTLNYVDINISSSSVCKRINPNWTQNNGYSICSLVINGKDTCFGDSGGPLSLVTSSLRPLVGVTSVGAPPIGVDSDECGITGGVAYYTNLNFFSSWISEQTQIPLNELLSSGEFNSTSIDLKNKSSKSSSKSLFINNLGLKLFILSFLSYGFNYLI</sequence>
<evidence type="ECO:0000256" key="1">
    <source>
        <dbReference type="ARBA" id="ARBA00007664"/>
    </source>
</evidence>
<comment type="similarity">
    <text evidence="1">Belongs to the peptidase S1 family.</text>
</comment>
<gene>
    <name evidence="6" type="ORF">BB561_004548</name>
</gene>
<dbReference type="InterPro" id="IPR043504">
    <property type="entry name" value="Peptidase_S1_PA_chymotrypsin"/>
</dbReference>
<feature type="chain" id="PRO_5015593635" description="Peptidase S1 domain-containing protein" evidence="4">
    <location>
        <begin position="27"/>
        <end position="363"/>
    </location>
</feature>
<dbReference type="InterPro" id="IPR001254">
    <property type="entry name" value="Trypsin_dom"/>
</dbReference>
<dbReference type="PROSITE" id="PS50240">
    <property type="entry name" value="TRYPSIN_DOM"/>
    <property type="match status" value="1"/>
</dbReference>
<dbReference type="PANTHER" id="PTHR24276">
    <property type="entry name" value="POLYSERASE-RELATED"/>
    <property type="match status" value="1"/>
</dbReference>
<evidence type="ECO:0000256" key="2">
    <source>
        <dbReference type="ARBA" id="ARBA00023157"/>
    </source>
</evidence>
<dbReference type="InterPro" id="IPR001314">
    <property type="entry name" value="Peptidase_S1A"/>
</dbReference>
<dbReference type="PRINTS" id="PR00722">
    <property type="entry name" value="CHYMOTRYPSIN"/>
</dbReference>
<keyword evidence="3" id="KW-0720">Serine protease</keyword>
<dbReference type="PANTHER" id="PTHR24276:SF91">
    <property type="entry name" value="AT26814P-RELATED"/>
    <property type="match status" value="1"/>
</dbReference>
<dbReference type="CDD" id="cd00190">
    <property type="entry name" value="Tryp_SPc"/>
    <property type="match status" value="1"/>
</dbReference>
<comment type="caution">
    <text evidence="6">The sequence shown here is derived from an EMBL/GenBank/DDBJ whole genome shotgun (WGS) entry which is preliminary data.</text>
</comment>
<dbReference type="OrthoDB" id="6380398at2759"/>
<dbReference type="AlphaFoldDB" id="A0A2T9YFN2"/>
<proteinExistence type="inferred from homology"/>
<evidence type="ECO:0000256" key="4">
    <source>
        <dbReference type="SAM" id="SignalP"/>
    </source>
</evidence>
<keyword evidence="7" id="KW-1185">Reference proteome</keyword>
<organism evidence="6 7">
    <name type="scientific">Smittium simulii</name>
    <dbReference type="NCBI Taxonomy" id="133385"/>
    <lineage>
        <taxon>Eukaryota</taxon>
        <taxon>Fungi</taxon>
        <taxon>Fungi incertae sedis</taxon>
        <taxon>Zoopagomycota</taxon>
        <taxon>Kickxellomycotina</taxon>
        <taxon>Harpellomycetes</taxon>
        <taxon>Harpellales</taxon>
        <taxon>Legeriomycetaceae</taxon>
        <taxon>Smittium</taxon>
    </lineage>
</organism>
<dbReference type="InterPro" id="IPR009003">
    <property type="entry name" value="Peptidase_S1_PA"/>
</dbReference>
<keyword evidence="4" id="KW-0732">Signal</keyword>
<dbReference type="SUPFAM" id="SSF50494">
    <property type="entry name" value="Trypsin-like serine proteases"/>
    <property type="match status" value="1"/>
</dbReference>
<dbReference type="STRING" id="133385.A0A2T9YFN2"/>
<accession>A0A2T9YFN2</accession>
<dbReference type="GO" id="GO:0004252">
    <property type="term" value="F:serine-type endopeptidase activity"/>
    <property type="evidence" value="ECO:0007669"/>
    <property type="project" value="InterPro"/>
</dbReference>
<evidence type="ECO:0000259" key="5">
    <source>
        <dbReference type="PROSITE" id="PS50240"/>
    </source>
</evidence>
<keyword evidence="3" id="KW-0645">Protease</keyword>
<dbReference type="FunFam" id="2.40.10.10:FF:000068">
    <property type="entry name" value="transmembrane protease serine 2"/>
    <property type="match status" value="1"/>
</dbReference>
<dbReference type="InterPro" id="IPR033116">
    <property type="entry name" value="TRYPSIN_SER"/>
</dbReference>
<protein>
    <recommendedName>
        <fullName evidence="5">Peptidase S1 domain-containing protein</fullName>
    </recommendedName>
</protein>
<evidence type="ECO:0000313" key="6">
    <source>
        <dbReference type="EMBL" id="PVU91152.1"/>
    </source>
</evidence>
<dbReference type="SMART" id="SM00020">
    <property type="entry name" value="Tryp_SPc"/>
    <property type="match status" value="1"/>
</dbReference>
<evidence type="ECO:0000256" key="3">
    <source>
        <dbReference type="RuleBase" id="RU363034"/>
    </source>
</evidence>
<keyword evidence="3" id="KW-0378">Hydrolase</keyword>
<reference evidence="6 7" key="1">
    <citation type="journal article" date="2018" name="MBio">
        <title>Comparative Genomics Reveals the Core Gene Toolbox for the Fungus-Insect Symbiosis.</title>
        <authorList>
            <person name="Wang Y."/>
            <person name="Stata M."/>
            <person name="Wang W."/>
            <person name="Stajich J.E."/>
            <person name="White M.M."/>
            <person name="Moncalvo J.M."/>
        </authorList>
    </citation>
    <scope>NUCLEOTIDE SEQUENCE [LARGE SCALE GENOMIC DNA]</scope>
    <source>
        <strain evidence="6 7">SWE-8-4</strain>
    </source>
</reference>
<name>A0A2T9YFN2_9FUNG</name>
<evidence type="ECO:0000313" key="7">
    <source>
        <dbReference type="Proteomes" id="UP000245383"/>
    </source>
</evidence>